<accession>A0A2I1PCQ1</accession>
<comment type="caution">
    <text evidence="3">The sequence shown here is derived from an EMBL/GenBank/DDBJ whole genome shotgun (WGS) entry which is preliminary data.</text>
</comment>
<dbReference type="InterPro" id="IPR003870">
    <property type="entry name" value="DUF222"/>
</dbReference>
<dbReference type="Pfam" id="PF02720">
    <property type="entry name" value="DUF222"/>
    <property type="match status" value="1"/>
</dbReference>
<feature type="region of interest" description="Disordered" evidence="1">
    <location>
        <begin position="475"/>
        <end position="509"/>
    </location>
</feature>
<dbReference type="GO" id="GO:0004519">
    <property type="term" value="F:endonuclease activity"/>
    <property type="evidence" value="ECO:0007669"/>
    <property type="project" value="UniProtKB-KW"/>
</dbReference>
<dbReference type="Proteomes" id="UP000234206">
    <property type="component" value="Unassembled WGS sequence"/>
</dbReference>
<feature type="region of interest" description="Disordered" evidence="1">
    <location>
        <begin position="145"/>
        <end position="192"/>
    </location>
</feature>
<feature type="compositionally biased region" description="Basic and acidic residues" evidence="1">
    <location>
        <begin position="481"/>
        <end position="491"/>
    </location>
</feature>
<proteinExistence type="predicted"/>
<feature type="compositionally biased region" description="Basic and acidic residues" evidence="1">
    <location>
        <begin position="145"/>
        <end position="159"/>
    </location>
</feature>
<organism evidence="3 4">
    <name type="scientific">Kytococcus schroeteri</name>
    <dbReference type="NCBI Taxonomy" id="138300"/>
    <lineage>
        <taxon>Bacteria</taxon>
        <taxon>Bacillati</taxon>
        <taxon>Actinomycetota</taxon>
        <taxon>Actinomycetes</taxon>
        <taxon>Micrococcales</taxon>
        <taxon>Kytococcaceae</taxon>
        <taxon>Kytococcus</taxon>
    </lineage>
</organism>
<gene>
    <name evidence="3" type="ORF">CYJ76_02320</name>
</gene>
<evidence type="ECO:0000313" key="4">
    <source>
        <dbReference type="Proteomes" id="UP000234206"/>
    </source>
</evidence>
<keyword evidence="3" id="KW-0255">Endonuclease</keyword>
<evidence type="ECO:0000259" key="2">
    <source>
        <dbReference type="Pfam" id="PF02720"/>
    </source>
</evidence>
<dbReference type="EMBL" id="PKIZ01000003">
    <property type="protein sequence ID" value="PKZ42415.1"/>
    <property type="molecule type" value="Genomic_DNA"/>
</dbReference>
<evidence type="ECO:0000256" key="1">
    <source>
        <dbReference type="SAM" id="MobiDB-lite"/>
    </source>
</evidence>
<name>A0A2I1PCQ1_9MICO</name>
<keyword evidence="3" id="KW-0540">Nuclease</keyword>
<keyword evidence="3" id="KW-0378">Hydrolase</keyword>
<evidence type="ECO:0000313" key="3">
    <source>
        <dbReference type="EMBL" id="PKZ42415.1"/>
    </source>
</evidence>
<feature type="domain" description="DUF222" evidence="2">
    <location>
        <begin position="189"/>
        <end position="448"/>
    </location>
</feature>
<sequence>MDMGTRVACARSSVLSLGQGHGLTAPGARGSRGVIMGISHTTAGPGVDAARQAADRARPSVDDARAALAEAHRATDQLLQTLSSLAPTAPGVDAAALGSLSAEVNRAVNRLESARLRVGHLMAGCRERGGSTLLDEGQFFARDGQRDPAAARKDAHLARELGNGPVAPVGRESLATTGRTAGDPEVPDDAERMAARRRTPAGRAFDEGLISRQHVDVILATLRELPEDVTAAEREEIERDLTRSAHRLSPASLRAAGRRVLAAVGRTRRQVDEHENDLLHRQEEAAWQATRATITHRADGTSVLHAVLPTLQAMALERVLQAMASPARRTRPAAVLGRSRTDEESRDQQLDLWHERGLALAELVERLPTEHLHQKVAATVVVHTDLETLRGEAERAGVTDSAHRLSAGEVRRIAAQAGIVPSVLGGESMPLDLGRQRRFFSDAQRVALSRVYDECAAEGCDRPFAWCQVHHDQPWAARRGSPGDRGGDRSPRGGPPTGRSPRGSTDLANAIPLCGRHNRMVEHPGVQHTVTRDASGRATVHLTRGTR</sequence>
<protein>
    <submittedName>
        <fullName evidence="3">HNH endonuclease</fullName>
    </submittedName>
</protein>
<keyword evidence="4" id="KW-1185">Reference proteome</keyword>
<reference evidence="3 4" key="1">
    <citation type="submission" date="2017-12" db="EMBL/GenBank/DDBJ databases">
        <title>Phylogenetic diversity of female urinary microbiome.</title>
        <authorList>
            <person name="Thomas-White K."/>
            <person name="Wolfe A.J."/>
        </authorList>
    </citation>
    <scope>NUCLEOTIDE SEQUENCE [LARGE SCALE GENOMIC DNA]</scope>
    <source>
        <strain evidence="3 4">UMB1298</strain>
    </source>
</reference>
<dbReference type="AlphaFoldDB" id="A0A2I1PCQ1"/>
<dbReference type="OrthoDB" id="5177627at2"/>